<evidence type="ECO:0000256" key="8">
    <source>
        <dbReference type="PROSITE-ProRule" id="PRU00104"/>
    </source>
</evidence>
<feature type="domain" description="WW" evidence="10">
    <location>
        <begin position="407"/>
        <end position="440"/>
    </location>
</feature>
<dbReference type="InterPro" id="IPR001202">
    <property type="entry name" value="WW_dom"/>
</dbReference>
<dbReference type="GO" id="GO:0061630">
    <property type="term" value="F:ubiquitin protein ligase activity"/>
    <property type="evidence" value="ECO:0007669"/>
    <property type="project" value="UniProtKB-EC"/>
</dbReference>
<dbReference type="Gene3D" id="2.20.70.10">
    <property type="match status" value="3"/>
</dbReference>
<comment type="catalytic activity">
    <reaction evidence="1">
        <text>S-ubiquitinyl-[E2 ubiquitin-conjugating enzyme]-L-cysteine + [acceptor protein]-L-lysine = [E2 ubiquitin-conjugating enzyme]-L-cysteine + N(6)-ubiquitinyl-[acceptor protein]-L-lysine.</text>
        <dbReference type="EC" id="2.3.2.26"/>
    </reaction>
</comment>
<feature type="active site" description="Glycyl thioester intermediate" evidence="7 8">
    <location>
        <position position="794"/>
    </location>
</feature>
<evidence type="ECO:0000259" key="11">
    <source>
        <dbReference type="PROSITE" id="PS50237"/>
    </source>
</evidence>
<dbReference type="EC" id="2.3.2.26" evidence="3"/>
<dbReference type="Gene3D" id="3.30.2160.10">
    <property type="entry name" value="Hect, E3 ligase catalytic domain"/>
    <property type="match status" value="1"/>
</dbReference>
<dbReference type="PANTHER" id="PTHR11254">
    <property type="entry name" value="HECT DOMAIN UBIQUITIN-PROTEIN LIGASE"/>
    <property type="match status" value="1"/>
</dbReference>
<evidence type="ECO:0000256" key="7">
    <source>
        <dbReference type="PIRSR" id="PIRSR001569-1"/>
    </source>
</evidence>
<evidence type="ECO:0000256" key="2">
    <source>
        <dbReference type="ARBA" id="ARBA00004906"/>
    </source>
</evidence>
<keyword evidence="13" id="KW-1185">Reference proteome</keyword>
<dbReference type="PANTHER" id="PTHR11254:SF429">
    <property type="entry name" value="E3 UBIQUITIN-PROTEIN LIGASE SU(DX)"/>
    <property type="match status" value="1"/>
</dbReference>
<dbReference type="CDD" id="cd00078">
    <property type="entry name" value="HECTc"/>
    <property type="match status" value="1"/>
</dbReference>
<dbReference type="FunFam" id="3.30.2410.10:FF:000002">
    <property type="entry name" value="E3 ubiquitin-protein ligase HECW2"/>
    <property type="match status" value="1"/>
</dbReference>
<dbReference type="PROSITE" id="PS50237">
    <property type="entry name" value="HECT"/>
    <property type="match status" value="1"/>
</dbReference>
<dbReference type="SUPFAM" id="SSF56204">
    <property type="entry name" value="Hect, E3 ligase catalytic domain"/>
    <property type="match status" value="1"/>
</dbReference>
<keyword evidence="5" id="KW-0677">Repeat</keyword>
<dbReference type="InterPro" id="IPR000569">
    <property type="entry name" value="HECT_dom"/>
</dbReference>
<evidence type="ECO:0000256" key="4">
    <source>
        <dbReference type="ARBA" id="ARBA00022679"/>
    </source>
</evidence>
<dbReference type="AlphaFoldDB" id="A0A158R8L2"/>
<reference evidence="14" key="1">
    <citation type="submission" date="2016-04" db="UniProtKB">
        <authorList>
            <consortium name="WormBaseParasite"/>
        </authorList>
    </citation>
    <scope>IDENTIFICATION</scope>
</reference>
<dbReference type="PROSITE" id="PS50020">
    <property type="entry name" value="WW_DOMAIN_2"/>
    <property type="match status" value="4"/>
</dbReference>
<feature type="domain" description="WW" evidence="10">
    <location>
        <begin position="288"/>
        <end position="321"/>
    </location>
</feature>
<accession>A0A158R8L2</accession>
<dbReference type="Proteomes" id="UP000282613">
    <property type="component" value="Unassembled WGS sequence"/>
</dbReference>
<feature type="compositionally biased region" description="Polar residues" evidence="9">
    <location>
        <begin position="59"/>
        <end position="79"/>
    </location>
</feature>
<evidence type="ECO:0000313" key="14">
    <source>
        <dbReference type="WBParaSite" id="TASK_0000567401-mRNA-1"/>
    </source>
</evidence>
<dbReference type="Pfam" id="PF00632">
    <property type="entry name" value="HECT"/>
    <property type="match status" value="1"/>
</dbReference>
<dbReference type="SMART" id="SM00119">
    <property type="entry name" value="HECTc"/>
    <property type="match status" value="1"/>
</dbReference>
<dbReference type="CDD" id="cd00201">
    <property type="entry name" value="WW"/>
    <property type="match status" value="4"/>
</dbReference>
<proteinExistence type="predicted"/>
<evidence type="ECO:0000256" key="1">
    <source>
        <dbReference type="ARBA" id="ARBA00000885"/>
    </source>
</evidence>
<dbReference type="Gene3D" id="3.30.2410.10">
    <property type="entry name" value="Hect, E3 ligase catalytic domain"/>
    <property type="match status" value="1"/>
</dbReference>
<evidence type="ECO:0000313" key="12">
    <source>
        <dbReference type="EMBL" id="VDK35453.1"/>
    </source>
</evidence>
<sequence>MPPQEESSQANTVFKLKVKIVSAKIHKHTKSTALSRVRNPTFRVEFNTTTWDAPPPSDSPTNTDHITSNRGVTSTKTGWNPHFNSRNHFNININSHIEFLIVSQASPHASLNNGAGLVVGYSRLAIRDALRNHGNNLEDTAFALDILPLPTDQSVDGSTLSSLGTLNLLLTAPARAVNAALVAVNISQRSSRSTTTAEESRSSTPATTSNAEPNSTVTNGSSATPTTNTTATAGDFLTVPRRQNGSRRRSAPDTEGLPPHWERRTDPSTGRTYYVDHLTKRTQWDKPHPLPSGWERQVDSNNRVYYIDHNTRTTTWQPPSDHLLDNVVRWRQWYDVRAGNMRNHMSQLYASSGWTNGTGSSPAHSIPEALGPLPEGFERRRDQNGRVYYVNHRTKTTQWEDPRQTTVPLPSGWEMRYTPEGFVFYVDHNTRTTTFKDPRQPGSADSNQWTLDRKVASFRYLCHVNSSTEKVTIRVRRSDLLNDSFHQLITVPAKSLRGRLSITFADEEGLDYGGVQREWFFQLSDQLLNPMYCLFEYASGNNFSLQINPNSSVNPEHLQYFRFVGRFIALALFHGKFIDNGFTLPFYKRLLNKPLSLKDLQTVDEEYYNSLLFIRENSVDEADLELYFEADYEHFGQTITCELKPGGKNVKVTDANKEEYLSLMVNWRFSRGTEEQMEAFMAGFADVFPLQWLQYFDERELEMILCGLQKIDVDDWQQNTNYKDYTFSSKQIVWFWKFVRTLSTEKRVRLLQFVTGTCRLPVGGFKELMGSNGLQLFTIKRAGKENALPLSHTCFNRLDLPPYRSYETLVEKVTLAIDETEGFGLQ</sequence>
<dbReference type="GO" id="GO:0016567">
    <property type="term" value="P:protein ubiquitination"/>
    <property type="evidence" value="ECO:0007669"/>
    <property type="project" value="UniProtKB-UniPathway"/>
</dbReference>
<dbReference type="InterPro" id="IPR036020">
    <property type="entry name" value="WW_dom_sf"/>
</dbReference>
<name>A0A158R8L2_TAEAS</name>
<reference evidence="12 13" key="2">
    <citation type="submission" date="2018-11" db="EMBL/GenBank/DDBJ databases">
        <authorList>
            <consortium name="Pathogen Informatics"/>
        </authorList>
    </citation>
    <scope>NUCLEOTIDE SEQUENCE [LARGE SCALE GENOMIC DNA]</scope>
</reference>
<evidence type="ECO:0000256" key="6">
    <source>
        <dbReference type="ARBA" id="ARBA00022786"/>
    </source>
</evidence>
<feature type="region of interest" description="Disordered" evidence="9">
    <location>
        <begin position="47"/>
        <end position="79"/>
    </location>
</feature>
<gene>
    <name evidence="12" type="ORF">TASK_LOCUS5675</name>
</gene>
<feature type="domain" description="WW" evidence="10">
    <location>
        <begin position="255"/>
        <end position="289"/>
    </location>
</feature>
<dbReference type="STRING" id="60517.A0A158R8L2"/>
<keyword evidence="6 8" id="KW-0833">Ubl conjugation pathway</keyword>
<dbReference type="FunFam" id="3.30.2160.10:FF:000003">
    <property type="entry name" value="E3 ubiquitin-protein ligase"/>
    <property type="match status" value="1"/>
</dbReference>
<dbReference type="SUPFAM" id="SSF51045">
    <property type="entry name" value="WW domain"/>
    <property type="match status" value="4"/>
</dbReference>
<dbReference type="EMBL" id="UYRS01018433">
    <property type="protein sequence ID" value="VDK35453.1"/>
    <property type="molecule type" value="Genomic_DNA"/>
</dbReference>
<feature type="region of interest" description="Disordered" evidence="9">
    <location>
        <begin position="187"/>
        <end position="269"/>
    </location>
</feature>
<evidence type="ECO:0000256" key="5">
    <source>
        <dbReference type="ARBA" id="ARBA00022737"/>
    </source>
</evidence>
<comment type="pathway">
    <text evidence="2">Protein modification; protein ubiquitination.</text>
</comment>
<feature type="compositionally biased region" description="Low complexity" evidence="9">
    <location>
        <begin position="218"/>
        <end position="234"/>
    </location>
</feature>
<dbReference type="UniPathway" id="UPA00143"/>
<dbReference type="GO" id="GO:0043161">
    <property type="term" value="P:proteasome-mediated ubiquitin-dependent protein catabolic process"/>
    <property type="evidence" value="ECO:0007669"/>
    <property type="project" value="TreeGrafter"/>
</dbReference>
<feature type="compositionally biased region" description="Low complexity" evidence="9">
    <location>
        <begin position="187"/>
        <end position="209"/>
    </location>
</feature>
<dbReference type="GO" id="GO:0005737">
    <property type="term" value="C:cytoplasm"/>
    <property type="evidence" value="ECO:0007669"/>
    <property type="project" value="UniProtKB-ARBA"/>
</dbReference>
<evidence type="ECO:0000259" key="10">
    <source>
        <dbReference type="PROSITE" id="PS50020"/>
    </source>
</evidence>
<evidence type="ECO:0000256" key="3">
    <source>
        <dbReference type="ARBA" id="ARBA00012485"/>
    </source>
</evidence>
<dbReference type="OrthoDB" id="423283at2759"/>
<dbReference type="FunFam" id="2.20.70.10:FF:000017">
    <property type="entry name" value="E3 ubiquitin-protein ligase"/>
    <property type="match status" value="1"/>
</dbReference>
<keyword evidence="4" id="KW-0808">Transferase</keyword>
<dbReference type="FunFam" id="3.90.1750.10:FF:000079">
    <property type="entry name" value="E3 ubiquitin-protein ligase"/>
    <property type="match status" value="1"/>
</dbReference>
<dbReference type="InterPro" id="IPR035983">
    <property type="entry name" value="Hect_E3_ubiquitin_ligase"/>
</dbReference>
<evidence type="ECO:0000313" key="13">
    <source>
        <dbReference type="Proteomes" id="UP000282613"/>
    </source>
</evidence>
<protein>
    <recommendedName>
        <fullName evidence="3">HECT-type E3 ubiquitin transferase</fullName>
        <ecNumber evidence="3">2.3.2.26</ecNumber>
    </recommendedName>
</protein>
<dbReference type="WBParaSite" id="TASK_0000567401-mRNA-1">
    <property type="protein sequence ID" value="TASK_0000567401-mRNA-1"/>
    <property type="gene ID" value="TASK_0000567401"/>
</dbReference>
<dbReference type="SMART" id="SM00456">
    <property type="entry name" value="WW"/>
    <property type="match status" value="4"/>
</dbReference>
<organism evidence="14">
    <name type="scientific">Taenia asiatica</name>
    <name type="common">Asian tapeworm</name>
    <dbReference type="NCBI Taxonomy" id="60517"/>
    <lineage>
        <taxon>Eukaryota</taxon>
        <taxon>Metazoa</taxon>
        <taxon>Spiralia</taxon>
        <taxon>Lophotrochozoa</taxon>
        <taxon>Platyhelminthes</taxon>
        <taxon>Cestoda</taxon>
        <taxon>Eucestoda</taxon>
        <taxon>Cyclophyllidea</taxon>
        <taxon>Taeniidae</taxon>
        <taxon>Taenia</taxon>
    </lineage>
</organism>
<feature type="domain" description="HECT" evidence="11">
    <location>
        <begin position="492"/>
        <end position="826"/>
    </location>
</feature>
<evidence type="ECO:0000256" key="9">
    <source>
        <dbReference type="SAM" id="MobiDB-lite"/>
    </source>
</evidence>
<dbReference type="Pfam" id="PF00397">
    <property type="entry name" value="WW"/>
    <property type="match status" value="4"/>
</dbReference>
<dbReference type="Gene3D" id="3.90.1750.10">
    <property type="entry name" value="Hect, E3 ligase catalytic domains"/>
    <property type="match status" value="1"/>
</dbReference>
<dbReference type="PROSITE" id="PS01159">
    <property type="entry name" value="WW_DOMAIN_1"/>
    <property type="match status" value="3"/>
</dbReference>
<dbReference type="InterPro" id="IPR050409">
    <property type="entry name" value="E3_ubiq-protein_ligase"/>
</dbReference>
<feature type="domain" description="WW" evidence="10">
    <location>
        <begin position="371"/>
        <end position="404"/>
    </location>
</feature>